<evidence type="ECO:0000313" key="1">
    <source>
        <dbReference type="EMBL" id="GHE60113.1"/>
    </source>
</evidence>
<dbReference type="Pfam" id="PF13528">
    <property type="entry name" value="Glyco_trans_1_3"/>
    <property type="match status" value="1"/>
</dbReference>
<dbReference type="GO" id="GO:0016740">
    <property type="term" value="F:transferase activity"/>
    <property type="evidence" value="ECO:0007669"/>
    <property type="project" value="UniProtKB-KW"/>
</dbReference>
<sequence>MKVLFIVQGEGRGHMTQALALEKILSNANHLVTAIAVGTSNRRSIPKFVAQNTNANLKTFKSPNFYFDKNSKSVNLWKTVTFNLLSTPLFLRELIRLHKFRKEFKPDLIVNFYDILGGLYFGLFRPSTQRVCIAHQYLALHNSFPFAEGFKTQKWAFRLNNQLTAIGSHKIIALSFRPLKSDSPKLIIAPPLLRKEVFSLTPTNGDYILAYVVNKGYAQEIIEWHKENKKIKIHCFWDNKQLPDEWKPHKNLTFHYINDQKFLHLMAGCAGYASTAGFESICEAMYLNKPVLMVPVKGQYEQACNAQDAKLAEAGLSSTTFNIGLLLKHITKGHSPGPTFSNWLNGHEEKFLRALETTKTETKRLPTWESYKGVPRWSNE</sequence>
<proteinExistence type="predicted"/>
<evidence type="ECO:0000313" key="2">
    <source>
        <dbReference type="Proteomes" id="UP000658258"/>
    </source>
</evidence>
<gene>
    <name evidence="1" type="ORF">GCM10011340_13630</name>
</gene>
<comment type="caution">
    <text evidence="1">The sequence shown here is derived from an EMBL/GenBank/DDBJ whole genome shotgun (WGS) entry which is preliminary data.</text>
</comment>
<organism evidence="1 2">
    <name type="scientific">Roseivirga thermotolerans</name>
    <dbReference type="NCBI Taxonomy" id="1758176"/>
    <lineage>
        <taxon>Bacteria</taxon>
        <taxon>Pseudomonadati</taxon>
        <taxon>Bacteroidota</taxon>
        <taxon>Cytophagia</taxon>
        <taxon>Cytophagales</taxon>
        <taxon>Roseivirgaceae</taxon>
        <taxon>Roseivirga</taxon>
    </lineage>
</organism>
<dbReference type="PANTHER" id="PTHR21015:SF22">
    <property type="entry name" value="GLYCOSYLTRANSFERASE"/>
    <property type="match status" value="1"/>
</dbReference>
<keyword evidence="2" id="KW-1185">Reference proteome</keyword>
<dbReference type="PANTHER" id="PTHR21015">
    <property type="entry name" value="UDP-N-ACETYLGLUCOSAMINE--N-ACETYLMURAMYL-(PENTAPEPTIDE) PYROPHOSPHORYL-UNDECAPRENOL N-ACETYLGLUCOSAMINE TRANSFERASE 1"/>
    <property type="match status" value="1"/>
</dbReference>
<protein>
    <submittedName>
        <fullName evidence="1">Glycosyl transferase</fullName>
    </submittedName>
</protein>
<reference evidence="2" key="1">
    <citation type="journal article" date="2019" name="Int. J. Syst. Evol. Microbiol.">
        <title>The Global Catalogue of Microorganisms (GCM) 10K type strain sequencing project: providing services to taxonomists for standard genome sequencing and annotation.</title>
        <authorList>
            <consortium name="The Broad Institute Genomics Platform"/>
            <consortium name="The Broad Institute Genome Sequencing Center for Infectious Disease"/>
            <person name="Wu L."/>
            <person name="Ma J."/>
        </authorList>
    </citation>
    <scope>NUCLEOTIDE SEQUENCE [LARGE SCALE GENOMIC DNA]</scope>
    <source>
        <strain evidence="2">CGMCC 1.15111</strain>
    </source>
</reference>
<dbReference type="SUPFAM" id="SSF53756">
    <property type="entry name" value="UDP-Glycosyltransferase/glycogen phosphorylase"/>
    <property type="match status" value="1"/>
</dbReference>
<name>A0ABQ3I354_9BACT</name>
<dbReference type="RefSeq" id="WP_189629484.1">
    <property type="nucleotide sequence ID" value="NZ_BNAG01000002.1"/>
</dbReference>
<dbReference type="Proteomes" id="UP000658258">
    <property type="component" value="Unassembled WGS sequence"/>
</dbReference>
<keyword evidence="1" id="KW-0808">Transferase</keyword>
<dbReference type="EMBL" id="BNAG01000002">
    <property type="protein sequence ID" value="GHE60113.1"/>
    <property type="molecule type" value="Genomic_DNA"/>
</dbReference>
<accession>A0ABQ3I354</accession>